<dbReference type="AlphaFoldDB" id="A0A0D3J2I7"/>
<name>A0A0D3J2I7_EMIH1</name>
<dbReference type="PaxDb" id="2903-EOD17722"/>
<dbReference type="RefSeq" id="XP_005770151.1">
    <property type="nucleotide sequence ID" value="XM_005770094.1"/>
</dbReference>
<dbReference type="Proteomes" id="UP000013827">
    <property type="component" value="Unassembled WGS sequence"/>
</dbReference>
<dbReference type="EnsemblProtists" id="EOD17722">
    <property type="protein sequence ID" value="EOD17722"/>
    <property type="gene ID" value="EMIHUDRAFT_209657"/>
</dbReference>
<feature type="compositionally biased region" description="Polar residues" evidence="1">
    <location>
        <begin position="39"/>
        <end position="51"/>
    </location>
</feature>
<dbReference type="GeneID" id="17264051"/>
<proteinExistence type="predicted"/>
<feature type="region of interest" description="Disordered" evidence="1">
    <location>
        <begin position="39"/>
        <end position="58"/>
    </location>
</feature>
<evidence type="ECO:0000313" key="2">
    <source>
        <dbReference type="EnsemblProtists" id="EOD17722"/>
    </source>
</evidence>
<dbReference type="HOGENOM" id="CLU_1985786_0_0_1"/>
<organism evidence="2 3">
    <name type="scientific">Emiliania huxleyi (strain CCMP1516)</name>
    <dbReference type="NCBI Taxonomy" id="280463"/>
    <lineage>
        <taxon>Eukaryota</taxon>
        <taxon>Haptista</taxon>
        <taxon>Haptophyta</taxon>
        <taxon>Prymnesiophyceae</taxon>
        <taxon>Isochrysidales</taxon>
        <taxon>Noelaerhabdaceae</taxon>
        <taxon>Emiliania</taxon>
    </lineage>
</organism>
<evidence type="ECO:0000313" key="3">
    <source>
        <dbReference type="Proteomes" id="UP000013827"/>
    </source>
</evidence>
<evidence type="ECO:0000256" key="1">
    <source>
        <dbReference type="SAM" id="MobiDB-lite"/>
    </source>
</evidence>
<accession>A0A0D3J2I7</accession>
<keyword evidence="3" id="KW-1185">Reference proteome</keyword>
<reference evidence="3" key="1">
    <citation type="journal article" date="2013" name="Nature">
        <title>Pan genome of the phytoplankton Emiliania underpins its global distribution.</title>
        <authorList>
            <person name="Read B.A."/>
            <person name="Kegel J."/>
            <person name="Klute M.J."/>
            <person name="Kuo A."/>
            <person name="Lefebvre S.C."/>
            <person name="Maumus F."/>
            <person name="Mayer C."/>
            <person name="Miller J."/>
            <person name="Monier A."/>
            <person name="Salamov A."/>
            <person name="Young J."/>
            <person name="Aguilar M."/>
            <person name="Claverie J.M."/>
            <person name="Frickenhaus S."/>
            <person name="Gonzalez K."/>
            <person name="Herman E.K."/>
            <person name="Lin Y.C."/>
            <person name="Napier J."/>
            <person name="Ogata H."/>
            <person name="Sarno A.F."/>
            <person name="Shmutz J."/>
            <person name="Schroeder D."/>
            <person name="de Vargas C."/>
            <person name="Verret F."/>
            <person name="von Dassow P."/>
            <person name="Valentin K."/>
            <person name="Van de Peer Y."/>
            <person name="Wheeler G."/>
            <person name="Dacks J.B."/>
            <person name="Delwiche C.F."/>
            <person name="Dyhrman S.T."/>
            <person name="Glockner G."/>
            <person name="John U."/>
            <person name="Richards T."/>
            <person name="Worden A.Z."/>
            <person name="Zhang X."/>
            <person name="Grigoriev I.V."/>
            <person name="Allen A.E."/>
            <person name="Bidle K."/>
            <person name="Borodovsky M."/>
            <person name="Bowler C."/>
            <person name="Brownlee C."/>
            <person name="Cock J.M."/>
            <person name="Elias M."/>
            <person name="Gladyshev V.N."/>
            <person name="Groth M."/>
            <person name="Guda C."/>
            <person name="Hadaegh A."/>
            <person name="Iglesias-Rodriguez M.D."/>
            <person name="Jenkins J."/>
            <person name="Jones B.M."/>
            <person name="Lawson T."/>
            <person name="Leese F."/>
            <person name="Lindquist E."/>
            <person name="Lobanov A."/>
            <person name="Lomsadze A."/>
            <person name="Malik S.B."/>
            <person name="Marsh M.E."/>
            <person name="Mackinder L."/>
            <person name="Mock T."/>
            <person name="Mueller-Roeber B."/>
            <person name="Pagarete A."/>
            <person name="Parker M."/>
            <person name="Probert I."/>
            <person name="Quesneville H."/>
            <person name="Raines C."/>
            <person name="Rensing S.A."/>
            <person name="Riano-Pachon D.M."/>
            <person name="Richier S."/>
            <person name="Rokitta S."/>
            <person name="Shiraiwa Y."/>
            <person name="Soanes D.M."/>
            <person name="van der Giezen M."/>
            <person name="Wahlund T.M."/>
            <person name="Williams B."/>
            <person name="Wilson W."/>
            <person name="Wolfe G."/>
            <person name="Wurch L.L."/>
        </authorList>
    </citation>
    <scope>NUCLEOTIDE SEQUENCE</scope>
</reference>
<reference evidence="2" key="2">
    <citation type="submission" date="2024-10" db="UniProtKB">
        <authorList>
            <consortium name="EnsemblProtists"/>
        </authorList>
    </citation>
    <scope>IDENTIFICATION</scope>
</reference>
<dbReference type="KEGG" id="ehx:EMIHUDRAFT_209657"/>
<protein>
    <submittedName>
        <fullName evidence="2">Uncharacterized protein</fullName>
    </submittedName>
</protein>
<sequence>MLPPNRCYGFNATKRQLVFKRRGRALPRRSVHRLARSPFQASLTPDDTSSPACAAPAEAGVRGKKILQDRVRKHAELDRVWSFLVARHDGLERVEAKILREVQQRALQLLQGVQREMAQRVVAATAARADDGWRGDGWRGNGNGAGAVGHR</sequence>